<accession>A0A8D8FBD0</accession>
<name>A0A8D8FBD0_CULPI</name>
<proteinExistence type="predicted"/>
<sequence>MLTPPATTSGCFFSSGDVTLGDPSSSEATAIRRSFCRIERSKRRRNRIWFPMARRRPILLCGRPVLLLLLSSTVTLGRIWLDTSSPVSSPESHSCVSFVKVTNALLDLCAYSRVDVNDSVDDELLATGCRYSGLLLGLFRVGVVVLE</sequence>
<dbReference type="AlphaFoldDB" id="A0A8D8FBD0"/>
<protein>
    <submittedName>
        <fullName evidence="1">(northern house mosquito) hypothetical protein</fullName>
    </submittedName>
</protein>
<organism evidence="1">
    <name type="scientific">Culex pipiens</name>
    <name type="common">House mosquito</name>
    <dbReference type="NCBI Taxonomy" id="7175"/>
    <lineage>
        <taxon>Eukaryota</taxon>
        <taxon>Metazoa</taxon>
        <taxon>Ecdysozoa</taxon>
        <taxon>Arthropoda</taxon>
        <taxon>Hexapoda</taxon>
        <taxon>Insecta</taxon>
        <taxon>Pterygota</taxon>
        <taxon>Neoptera</taxon>
        <taxon>Endopterygota</taxon>
        <taxon>Diptera</taxon>
        <taxon>Nematocera</taxon>
        <taxon>Culicoidea</taxon>
        <taxon>Culicidae</taxon>
        <taxon>Culicinae</taxon>
        <taxon>Culicini</taxon>
        <taxon>Culex</taxon>
        <taxon>Culex</taxon>
    </lineage>
</organism>
<reference evidence="1" key="1">
    <citation type="submission" date="2021-05" db="EMBL/GenBank/DDBJ databases">
        <authorList>
            <person name="Alioto T."/>
            <person name="Alioto T."/>
            <person name="Gomez Garrido J."/>
        </authorList>
    </citation>
    <scope>NUCLEOTIDE SEQUENCE</scope>
</reference>
<dbReference type="EMBL" id="HBUE01049654">
    <property type="protein sequence ID" value="CAG6463814.1"/>
    <property type="molecule type" value="Transcribed_RNA"/>
</dbReference>
<evidence type="ECO:0000313" key="1">
    <source>
        <dbReference type="EMBL" id="CAG6463814.1"/>
    </source>
</evidence>